<reference evidence="2 3" key="1">
    <citation type="submission" date="2019-08" db="EMBL/GenBank/DDBJ databases">
        <title>Lewinella sp. strain SSH13 Genome sequencing and assembly.</title>
        <authorList>
            <person name="Kim I."/>
        </authorList>
    </citation>
    <scope>NUCLEOTIDE SEQUENCE [LARGE SCALE GENOMIC DNA]</scope>
    <source>
        <strain evidence="2 3">SSH13</strain>
    </source>
</reference>
<dbReference type="GO" id="GO:0016758">
    <property type="term" value="F:hexosyltransferase activity"/>
    <property type="evidence" value="ECO:0007669"/>
    <property type="project" value="InterPro"/>
</dbReference>
<keyword evidence="3" id="KW-1185">Reference proteome</keyword>
<evidence type="ECO:0000313" key="3">
    <source>
        <dbReference type="Proteomes" id="UP000321907"/>
    </source>
</evidence>
<organism evidence="2 3">
    <name type="scientific">Neolewinella aurantiaca</name>
    <dbReference type="NCBI Taxonomy" id="2602767"/>
    <lineage>
        <taxon>Bacteria</taxon>
        <taxon>Pseudomonadati</taxon>
        <taxon>Bacteroidota</taxon>
        <taxon>Saprospiria</taxon>
        <taxon>Saprospirales</taxon>
        <taxon>Lewinellaceae</taxon>
        <taxon>Neolewinella</taxon>
    </lineage>
</organism>
<evidence type="ECO:0000259" key="1">
    <source>
        <dbReference type="Pfam" id="PF04101"/>
    </source>
</evidence>
<protein>
    <recommendedName>
        <fullName evidence="1">Glycosyl transferase family 28 C-terminal domain-containing protein</fullName>
    </recommendedName>
</protein>
<dbReference type="Gene3D" id="3.40.50.2000">
    <property type="entry name" value="Glycogen Phosphorylase B"/>
    <property type="match status" value="1"/>
</dbReference>
<comment type="caution">
    <text evidence="2">The sequence shown here is derived from an EMBL/GenBank/DDBJ whole genome shotgun (WGS) entry which is preliminary data.</text>
</comment>
<evidence type="ECO:0000313" key="2">
    <source>
        <dbReference type="EMBL" id="TXF88321.1"/>
    </source>
</evidence>
<accession>A0A5C7FS73</accession>
<dbReference type="RefSeq" id="WP_147931609.1">
    <property type="nucleotide sequence ID" value="NZ_VOXD01000024.1"/>
</dbReference>
<feature type="domain" description="Glycosyl transferase family 28 C-terminal" evidence="1">
    <location>
        <begin position="252"/>
        <end position="327"/>
    </location>
</feature>
<dbReference type="OrthoDB" id="9803241at2"/>
<dbReference type="PANTHER" id="PTHR21015">
    <property type="entry name" value="UDP-N-ACETYLGLUCOSAMINE--N-ACETYLMURAMYL-(PENTAPEPTIDE) PYROPHOSPHORYL-UNDECAPRENOL N-ACETYLGLUCOSAMINE TRANSFERASE 1"/>
    <property type="match status" value="1"/>
</dbReference>
<dbReference type="PANTHER" id="PTHR21015:SF22">
    <property type="entry name" value="GLYCOSYLTRANSFERASE"/>
    <property type="match status" value="1"/>
</dbReference>
<sequence length="338" mass="37870">MIPSRPGQRTLLCILDWGLGHASRSLALANALEEAGEAVFFASCGRAKKFIESERPGTKVYELPGYNVTYPTRSMPLNVALQFPRWMVTIWRERRCCATLVQELRIDRIVSDNRFGCYVPRTRSVFLTHQLHPITNSRLVSRIYRAYLQRFDEFWVPDFAEAKHRVSGQLSGRRNYGHVQYIGPLSRLSAGMAEQQERGVSVLTVMALLSGPEPMRTQLEAIVVAQLSTVPGNHVLVRGLPGSANHLPDLPNNITVYDFADAALLSRLLPAAEHIICRSGYSTLMDVYAVTTGKKLILVPTPGQTEQVYLAKREARRIGCIAVPEQEDLDLDKILSLR</sequence>
<name>A0A5C7FS73_9BACT</name>
<dbReference type="SUPFAM" id="SSF53756">
    <property type="entry name" value="UDP-Glycosyltransferase/glycogen phosphorylase"/>
    <property type="match status" value="1"/>
</dbReference>
<gene>
    <name evidence="2" type="ORF">FUA23_15180</name>
</gene>
<dbReference type="Proteomes" id="UP000321907">
    <property type="component" value="Unassembled WGS sequence"/>
</dbReference>
<proteinExistence type="predicted"/>
<dbReference type="Pfam" id="PF04101">
    <property type="entry name" value="Glyco_tran_28_C"/>
    <property type="match status" value="1"/>
</dbReference>
<dbReference type="EMBL" id="VOXD01000024">
    <property type="protein sequence ID" value="TXF88321.1"/>
    <property type="molecule type" value="Genomic_DNA"/>
</dbReference>
<dbReference type="AlphaFoldDB" id="A0A5C7FS73"/>
<dbReference type="InterPro" id="IPR007235">
    <property type="entry name" value="Glyco_trans_28_C"/>
</dbReference>